<dbReference type="InterPro" id="IPR036291">
    <property type="entry name" value="NAD(P)-bd_dom_sf"/>
</dbReference>
<dbReference type="PRINTS" id="PR00080">
    <property type="entry name" value="SDRFAMILY"/>
</dbReference>
<dbReference type="Pfam" id="PF13561">
    <property type="entry name" value="adh_short_C2"/>
    <property type="match status" value="1"/>
</dbReference>
<dbReference type="PRINTS" id="PR00081">
    <property type="entry name" value="GDHRDH"/>
</dbReference>
<proteinExistence type="inferred from homology"/>
<evidence type="ECO:0000259" key="3">
    <source>
        <dbReference type="SMART" id="SM00822"/>
    </source>
</evidence>
<evidence type="ECO:0000313" key="5">
    <source>
        <dbReference type="Proteomes" id="UP000295601"/>
    </source>
</evidence>
<name>A0A4R6RWX8_9MICO</name>
<evidence type="ECO:0000256" key="1">
    <source>
        <dbReference type="ARBA" id="ARBA00006484"/>
    </source>
</evidence>
<feature type="domain" description="Ketoreductase" evidence="3">
    <location>
        <begin position="14"/>
        <end position="194"/>
    </location>
</feature>
<sequence>MNDTAATGGRLDGRVALITGAGRGMGRAHAIELAQRGARVAVLDLDLAEAESVAAEIRNAGGHASAYGVDVTDRAAVEAAVARTGAEWGRLDILVSNAGIVNDFTGIADTDDAEFQRQLAINAYGLLHTARAALPWLQQSPAARIIVISSFWAQLAVGHSYGYVAAKAANMAMARNLALELAPQGIVVNAITPGSIATRMIPDPEWEMQEYPIPIGYMAAPEEISKLVAFLASDDAKFIVGQVISPNGGTMIAGL</sequence>
<dbReference type="InterPro" id="IPR002347">
    <property type="entry name" value="SDR_fam"/>
</dbReference>
<protein>
    <submittedName>
        <fullName evidence="4">3-oxoacyl-[acyl-carrier protein] reductase/2-hydroxycyclohexanecarboxyl-CoA dehydrogenase</fullName>
    </submittedName>
</protein>
<dbReference type="AlphaFoldDB" id="A0A4R6RWX8"/>
<keyword evidence="5" id="KW-1185">Reference proteome</keyword>
<dbReference type="SUPFAM" id="SSF51735">
    <property type="entry name" value="NAD(P)-binding Rossmann-fold domains"/>
    <property type="match status" value="1"/>
</dbReference>
<comment type="similarity">
    <text evidence="1">Belongs to the short-chain dehydrogenases/reductases (SDR) family.</text>
</comment>
<dbReference type="GO" id="GO:0016616">
    <property type="term" value="F:oxidoreductase activity, acting on the CH-OH group of donors, NAD or NADP as acceptor"/>
    <property type="evidence" value="ECO:0007669"/>
    <property type="project" value="UniProtKB-ARBA"/>
</dbReference>
<dbReference type="SMART" id="SM00822">
    <property type="entry name" value="PKS_KR"/>
    <property type="match status" value="1"/>
</dbReference>
<dbReference type="InterPro" id="IPR057326">
    <property type="entry name" value="KR_dom"/>
</dbReference>
<comment type="caution">
    <text evidence="4">The sequence shown here is derived from an EMBL/GenBank/DDBJ whole genome shotgun (WGS) entry which is preliminary data.</text>
</comment>
<evidence type="ECO:0000256" key="2">
    <source>
        <dbReference type="ARBA" id="ARBA00023002"/>
    </source>
</evidence>
<accession>A0A4R6RWX8</accession>
<dbReference type="FunFam" id="3.40.50.720:FF:000084">
    <property type="entry name" value="Short-chain dehydrogenase reductase"/>
    <property type="match status" value="1"/>
</dbReference>
<organism evidence="4 5">
    <name type="scientific">Leucobacter luti</name>
    <dbReference type="NCBI Taxonomy" id="340320"/>
    <lineage>
        <taxon>Bacteria</taxon>
        <taxon>Bacillati</taxon>
        <taxon>Actinomycetota</taxon>
        <taxon>Actinomycetes</taxon>
        <taxon>Micrococcales</taxon>
        <taxon>Microbacteriaceae</taxon>
        <taxon>Leucobacter</taxon>
    </lineage>
</organism>
<reference evidence="4 5" key="1">
    <citation type="submission" date="2019-03" db="EMBL/GenBank/DDBJ databases">
        <title>Genomic analyses of the natural microbiome of Caenorhabditis elegans.</title>
        <authorList>
            <person name="Samuel B."/>
        </authorList>
    </citation>
    <scope>NUCLEOTIDE SEQUENCE [LARGE SCALE GENOMIC DNA]</scope>
    <source>
        <strain evidence="4 5">JUb18</strain>
    </source>
</reference>
<dbReference type="Proteomes" id="UP000295601">
    <property type="component" value="Unassembled WGS sequence"/>
</dbReference>
<dbReference type="RefSeq" id="WP_166644314.1">
    <property type="nucleotide sequence ID" value="NZ_CP080492.1"/>
</dbReference>
<dbReference type="CDD" id="cd05233">
    <property type="entry name" value="SDR_c"/>
    <property type="match status" value="1"/>
</dbReference>
<keyword evidence="2" id="KW-0560">Oxidoreductase</keyword>
<dbReference type="EMBL" id="SNYA01000005">
    <property type="protein sequence ID" value="TDP91473.1"/>
    <property type="molecule type" value="Genomic_DNA"/>
</dbReference>
<dbReference type="PANTHER" id="PTHR42760:SF135">
    <property type="entry name" value="BLL7886 PROTEIN"/>
    <property type="match status" value="1"/>
</dbReference>
<gene>
    <name evidence="4" type="ORF">EDF62_2089</name>
</gene>
<evidence type="ECO:0000313" key="4">
    <source>
        <dbReference type="EMBL" id="TDP91473.1"/>
    </source>
</evidence>
<dbReference type="PANTHER" id="PTHR42760">
    <property type="entry name" value="SHORT-CHAIN DEHYDROGENASES/REDUCTASES FAMILY MEMBER"/>
    <property type="match status" value="1"/>
</dbReference>
<dbReference type="GO" id="GO:0030497">
    <property type="term" value="P:fatty acid elongation"/>
    <property type="evidence" value="ECO:0007669"/>
    <property type="project" value="TreeGrafter"/>
</dbReference>
<dbReference type="Gene3D" id="3.40.50.720">
    <property type="entry name" value="NAD(P)-binding Rossmann-like Domain"/>
    <property type="match status" value="1"/>
</dbReference>